<keyword evidence="4 9" id="KW-0032">Aminotransferase</keyword>
<dbReference type="NCBIfam" id="TIGR01141">
    <property type="entry name" value="hisC"/>
    <property type="match status" value="1"/>
</dbReference>
<dbReference type="InterPro" id="IPR001917">
    <property type="entry name" value="Aminotrans_II_pyridoxalP_BS"/>
</dbReference>
<comment type="pathway">
    <text evidence="9">Amino-acid biosynthesis; L-histidine biosynthesis; L-histidine from 5-phospho-alpha-D-ribose 1-diphosphate: step 7/9.</text>
</comment>
<comment type="subunit">
    <text evidence="3 9">Homodimer.</text>
</comment>
<sequence>MLSLSDLPIRDDLRGKEPYGAPQLDVDVALNVNENSHPVPPSVVDAVRRAIDAELSGLNRYPDREFTRLRELLLTYVQEFARRQSADGATPVGGLTADWLWAANGSNEVLSHILQAFGGPGRTALGFVPSYSMHPLISESTGARWIAVDRGADFGLDADTAVAAVREHQPDVVFLCTPNNPTGGRLRTEVIEAVLNASTGIVIVDEAYAEFARPGYTTAVHLLPQHPRLVISRTMSKAFAFAGARLGYAIAHPALIDALRLVRLPYHLSALTQAAACAALEHTPALLENVEALITERDRMVTALDQRGFDVAETDSNFVLFGGVADPALLWERLLDAGVLIRDIGIPGHLRVNAGTPAETSAFIDAITAIVAAHPDTLENS</sequence>
<dbReference type="RefSeq" id="WP_376840793.1">
    <property type="nucleotide sequence ID" value="NZ_JBHMAU010000068.1"/>
</dbReference>
<dbReference type="PROSITE" id="PS00599">
    <property type="entry name" value="AA_TRANSFER_CLASS_2"/>
    <property type="match status" value="1"/>
</dbReference>
<dbReference type="InterPro" id="IPR004839">
    <property type="entry name" value="Aminotransferase_I/II_large"/>
</dbReference>
<dbReference type="Gene3D" id="3.90.1150.10">
    <property type="entry name" value="Aspartate Aminotransferase, domain 1"/>
    <property type="match status" value="1"/>
</dbReference>
<keyword evidence="6 9" id="KW-0808">Transferase</keyword>
<dbReference type="GO" id="GO:0004400">
    <property type="term" value="F:histidinol-phosphate transaminase activity"/>
    <property type="evidence" value="ECO:0007669"/>
    <property type="project" value="UniProtKB-EC"/>
</dbReference>
<reference evidence="11 12" key="1">
    <citation type="submission" date="2024-09" db="EMBL/GenBank/DDBJ databases">
        <authorList>
            <person name="Sun Q."/>
            <person name="Mori K."/>
        </authorList>
    </citation>
    <scope>NUCLEOTIDE SEQUENCE [LARGE SCALE GENOMIC DNA]</scope>
    <source>
        <strain evidence="11 12">JCM 11683</strain>
    </source>
</reference>
<name>A0ABV5X3C0_9MICO</name>
<dbReference type="PANTHER" id="PTHR42885">
    <property type="entry name" value="HISTIDINOL-PHOSPHATE AMINOTRANSFERASE-RELATED"/>
    <property type="match status" value="1"/>
</dbReference>
<keyword evidence="8 9" id="KW-0368">Histidine biosynthesis</keyword>
<evidence type="ECO:0000259" key="10">
    <source>
        <dbReference type="Pfam" id="PF00155"/>
    </source>
</evidence>
<evidence type="ECO:0000256" key="4">
    <source>
        <dbReference type="ARBA" id="ARBA00022576"/>
    </source>
</evidence>
<dbReference type="Pfam" id="PF00155">
    <property type="entry name" value="Aminotran_1_2"/>
    <property type="match status" value="1"/>
</dbReference>
<evidence type="ECO:0000256" key="1">
    <source>
        <dbReference type="ARBA" id="ARBA00001933"/>
    </source>
</evidence>
<comment type="caution">
    <text evidence="11">The sequence shown here is derived from an EMBL/GenBank/DDBJ whole genome shotgun (WGS) entry which is preliminary data.</text>
</comment>
<feature type="domain" description="Aminotransferase class I/classII large" evidence="10">
    <location>
        <begin position="28"/>
        <end position="367"/>
    </location>
</feature>
<evidence type="ECO:0000256" key="8">
    <source>
        <dbReference type="ARBA" id="ARBA00023102"/>
    </source>
</evidence>
<keyword evidence="7 9" id="KW-0663">Pyridoxal phosphate</keyword>
<dbReference type="NCBIfam" id="NF002877">
    <property type="entry name" value="PRK03317.1"/>
    <property type="match status" value="1"/>
</dbReference>
<dbReference type="Gene3D" id="3.40.640.10">
    <property type="entry name" value="Type I PLP-dependent aspartate aminotransferase-like (Major domain)"/>
    <property type="match status" value="1"/>
</dbReference>
<comment type="similarity">
    <text evidence="2 9">Belongs to the class-II pyridoxal-phosphate-dependent aminotransferase family. Histidinol-phosphate aminotransferase subfamily.</text>
</comment>
<evidence type="ECO:0000256" key="9">
    <source>
        <dbReference type="HAMAP-Rule" id="MF_01023"/>
    </source>
</evidence>
<comment type="cofactor">
    <cofactor evidence="1 9">
        <name>pyridoxal 5'-phosphate</name>
        <dbReference type="ChEBI" id="CHEBI:597326"/>
    </cofactor>
</comment>
<evidence type="ECO:0000313" key="12">
    <source>
        <dbReference type="Proteomes" id="UP001589707"/>
    </source>
</evidence>
<dbReference type="SUPFAM" id="SSF53383">
    <property type="entry name" value="PLP-dependent transferases"/>
    <property type="match status" value="1"/>
</dbReference>
<keyword evidence="5 9" id="KW-0028">Amino-acid biosynthesis</keyword>
<evidence type="ECO:0000256" key="7">
    <source>
        <dbReference type="ARBA" id="ARBA00022898"/>
    </source>
</evidence>
<dbReference type="CDD" id="cd00609">
    <property type="entry name" value="AAT_like"/>
    <property type="match status" value="1"/>
</dbReference>
<dbReference type="InterPro" id="IPR015422">
    <property type="entry name" value="PyrdxlP-dep_Trfase_small"/>
</dbReference>
<evidence type="ECO:0000256" key="6">
    <source>
        <dbReference type="ARBA" id="ARBA00022679"/>
    </source>
</evidence>
<evidence type="ECO:0000313" key="11">
    <source>
        <dbReference type="EMBL" id="MFB9776930.1"/>
    </source>
</evidence>
<dbReference type="EMBL" id="JBHMAU010000068">
    <property type="protein sequence ID" value="MFB9776930.1"/>
    <property type="molecule type" value="Genomic_DNA"/>
</dbReference>
<gene>
    <name evidence="9" type="primary">hisC</name>
    <name evidence="11" type="ORF">ACFFN1_11070</name>
</gene>
<keyword evidence="12" id="KW-1185">Reference proteome</keyword>
<dbReference type="InterPro" id="IPR015421">
    <property type="entry name" value="PyrdxlP-dep_Trfase_major"/>
</dbReference>
<evidence type="ECO:0000256" key="2">
    <source>
        <dbReference type="ARBA" id="ARBA00007970"/>
    </source>
</evidence>
<comment type="catalytic activity">
    <reaction evidence="9">
        <text>L-histidinol phosphate + 2-oxoglutarate = 3-(imidazol-4-yl)-2-oxopropyl phosphate + L-glutamate</text>
        <dbReference type="Rhea" id="RHEA:23744"/>
        <dbReference type="ChEBI" id="CHEBI:16810"/>
        <dbReference type="ChEBI" id="CHEBI:29985"/>
        <dbReference type="ChEBI" id="CHEBI:57766"/>
        <dbReference type="ChEBI" id="CHEBI:57980"/>
        <dbReference type="EC" id="2.6.1.9"/>
    </reaction>
</comment>
<dbReference type="InterPro" id="IPR005861">
    <property type="entry name" value="HisP_aminotrans"/>
</dbReference>
<dbReference type="InterPro" id="IPR015424">
    <property type="entry name" value="PyrdxlP-dep_Trfase"/>
</dbReference>
<dbReference type="PANTHER" id="PTHR42885:SF2">
    <property type="entry name" value="HISTIDINOL-PHOSPHATE AMINOTRANSFERASE"/>
    <property type="match status" value="1"/>
</dbReference>
<evidence type="ECO:0000256" key="5">
    <source>
        <dbReference type="ARBA" id="ARBA00022605"/>
    </source>
</evidence>
<protein>
    <recommendedName>
        <fullName evidence="9">Histidinol-phosphate aminotransferase</fullName>
        <ecNumber evidence="9">2.6.1.9</ecNumber>
    </recommendedName>
    <alternativeName>
        <fullName evidence="9">Imidazole acetol-phosphate transaminase</fullName>
    </alternativeName>
</protein>
<evidence type="ECO:0000256" key="3">
    <source>
        <dbReference type="ARBA" id="ARBA00011738"/>
    </source>
</evidence>
<organism evidence="11 12">
    <name type="scientific">Brevibacterium otitidis</name>
    <dbReference type="NCBI Taxonomy" id="53364"/>
    <lineage>
        <taxon>Bacteria</taxon>
        <taxon>Bacillati</taxon>
        <taxon>Actinomycetota</taxon>
        <taxon>Actinomycetes</taxon>
        <taxon>Micrococcales</taxon>
        <taxon>Brevibacteriaceae</taxon>
        <taxon>Brevibacterium</taxon>
    </lineage>
</organism>
<accession>A0ABV5X3C0</accession>
<feature type="modified residue" description="N6-(pyridoxal phosphate)lysine" evidence="9">
    <location>
        <position position="237"/>
    </location>
</feature>
<dbReference type="Proteomes" id="UP001589707">
    <property type="component" value="Unassembled WGS sequence"/>
</dbReference>
<proteinExistence type="inferred from homology"/>
<dbReference type="EC" id="2.6.1.9" evidence="9"/>
<dbReference type="HAMAP" id="MF_01023">
    <property type="entry name" value="HisC_aminotrans_2"/>
    <property type="match status" value="1"/>
</dbReference>